<evidence type="ECO:0000256" key="6">
    <source>
        <dbReference type="SAM" id="MobiDB-lite"/>
    </source>
</evidence>
<dbReference type="CDD" id="cd16292">
    <property type="entry name" value="CPSF3-like_MBL-fold"/>
    <property type="match status" value="1"/>
</dbReference>
<dbReference type="SUPFAM" id="SSF56281">
    <property type="entry name" value="Metallo-hydrolase/oxidoreductase"/>
    <property type="match status" value="1"/>
</dbReference>
<evidence type="ECO:0000256" key="3">
    <source>
        <dbReference type="ARBA" id="ARBA00022722"/>
    </source>
</evidence>
<accession>A0ABR1G5E9</accession>
<dbReference type="SMART" id="SM00849">
    <property type="entry name" value="Lactamase_B"/>
    <property type="match status" value="1"/>
</dbReference>
<comment type="caution">
    <text evidence="10">The sequence shown here is derived from an EMBL/GenBank/DDBJ whole genome shotgun (WGS) entry which is preliminary data.</text>
</comment>
<evidence type="ECO:0000259" key="8">
    <source>
        <dbReference type="SMART" id="SM01027"/>
    </source>
</evidence>
<dbReference type="Pfam" id="PF16661">
    <property type="entry name" value="Lactamase_B_6"/>
    <property type="match status" value="1"/>
</dbReference>
<dbReference type="PANTHER" id="PTHR11203:SF11">
    <property type="entry name" value="CLEAVAGE AND POLYADENYLATION SPECIFICITY FACTOR SUBUNIT 3"/>
    <property type="match status" value="1"/>
</dbReference>
<organism evidence="10 11">
    <name type="scientific">Aureococcus anophagefferens</name>
    <name type="common">Harmful bloom alga</name>
    <dbReference type="NCBI Taxonomy" id="44056"/>
    <lineage>
        <taxon>Eukaryota</taxon>
        <taxon>Sar</taxon>
        <taxon>Stramenopiles</taxon>
        <taxon>Ochrophyta</taxon>
        <taxon>Pelagophyceae</taxon>
        <taxon>Pelagomonadales</taxon>
        <taxon>Pelagomonadaceae</taxon>
        <taxon>Aureococcus</taxon>
    </lineage>
</organism>
<gene>
    <name evidence="10" type="ORF">SO694_0008011</name>
</gene>
<dbReference type="Pfam" id="PF10996">
    <property type="entry name" value="Beta-Casp"/>
    <property type="match status" value="1"/>
</dbReference>
<keyword evidence="4" id="KW-0378">Hydrolase</keyword>
<comment type="subcellular location">
    <subcellularLocation>
        <location evidence="1">Nucleus</location>
    </subcellularLocation>
</comment>
<dbReference type="GO" id="GO:0004519">
    <property type="term" value="F:endonuclease activity"/>
    <property type="evidence" value="ECO:0007669"/>
    <property type="project" value="UniProtKB-KW"/>
</dbReference>
<keyword evidence="2" id="KW-0507">mRNA processing</keyword>
<dbReference type="EMBL" id="JBBJCI010000120">
    <property type="protein sequence ID" value="KAK7248129.1"/>
    <property type="molecule type" value="Genomic_DNA"/>
</dbReference>
<feature type="region of interest" description="Disordered" evidence="6">
    <location>
        <begin position="1"/>
        <end position="50"/>
    </location>
</feature>
<keyword evidence="11" id="KW-1185">Reference proteome</keyword>
<dbReference type="SMART" id="SM01098">
    <property type="entry name" value="CPSF73-100_C"/>
    <property type="match status" value="1"/>
</dbReference>
<protein>
    <submittedName>
        <fullName evidence="10">Pre-mRNA 3'-end-processing endonuclease</fullName>
    </submittedName>
</protein>
<keyword evidence="5" id="KW-0539">Nucleus</keyword>
<dbReference type="SMART" id="SM01027">
    <property type="entry name" value="Beta-Casp"/>
    <property type="match status" value="1"/>
</dbReference>
<dbReference type="Gene3D" id="3.60.15.10">
    <property type="entry name" value="Ribonuclease Z/Hydroxyacylglutathione hydrolase-like"/>
    <property type="match status" value="1"/>
</dbReference>
<keyword evidence="3" id="KW-0540">Nuclease</keyword>
<dbReference type="Proteomes" id="UP001363151">
    <property type="component" value="Unassembled WGS sequence"/>
</dbReference>
<feature type="domain" description="Pre-mRNA 3'-end-processing endonuclease polyadenylation factor C-term" evidence="9">
    <location>
        <begin position="550"/>
        <end position="800"/>
    </location>
</feature>
<dbReference type="InterPro" id="IPR050698">
    <property type="entry name" value="MBL"/>
</dbReference>
<dbReference type="Pfam" id="PF07521">
    <property type="entry name" value="RMMBL"/>
    <property type="match status" value="1"/>
</dbReference>
<dbReference type="InterPro" id="IPR001279">
    <property type="entry name" value="Metallo-B-lactamas"/>
</dbReference>
<name>A0ABR1G5E9_AURAN</name>
<feature type="compositionally biased region" description="Basic residues" evidence="6">
    <location>
        <begin position="35"/>
        <end position="50"/>
    </location>
</feature>
<dbReference type="InterPro" id="IPR036866">
    <property type="entry name" value="RibonucZ/Hydroxyglut_hydro"/>
</dbReference>
<dbReference type="InterPro" id="IPR021718">
    <property type="entry name" value="CPSF73-100_C"/>
</dbReference>
<feature type="domain" description="Metallo-beta-lactamase" evidence="7">
    <location>
        <begin position="82"/>
        <end position="295"/>
    </location>
</feature>
<proteinExistence type="predicted"/>
<dbReference type="InterPro" id="IPR011108">
    <property type="entry name" value="RMMBL"/>
</dbReference>
<evidence type="ECO:0000313" key="10">
    <source>
        <dbReference type="EMBL" id="KAK7248129.1"/>
    </source>
</evidence>
<feature type="region of interest" description="Disordered" evidence="6">
    <location>
        <begin position="716"/>
        <end position="738"/>
    </location>
</feature>
<dbReference type="InterPro" id="IPR022712">
    <property type="entry name" value="Beta_Casp"/>
</dbReference>
<dbReference type="Pfam" id="PF11718">
    <property type="entry name" value="CPSF73-100_C"/>
    <property type="match status" value="1"/>
</dbReference>
<dbReference type="PANTHER" id="PTHR11203">
    <property type="entry name" value="CLEAVAGE AND POLYADENYLATION SPECIFICITY FACTOR FAMILY MEMBER"/>
    <property type="match status" value="1"/>
</dbReference>
<evidence type="ECO:0000256" key="1">
    <source>
        <dbReference type="ARBA" id="ARBA00004123"/>
    </source>
</evidence>
<evidence type="ECO:0000259" key="9">
    <source>
        <dbReference type="SMART" id="SM01098"/>
    </source>
</evidence>
<evidence type="ECO:0000256" key="5">
    <source>
        <dbReference type="ARBA" id="ARBA00023242"/>
    </source>
</evidence>
<evidence type="ECO:0000313" key="11">
    <source>
        <dbReference type="Proteomes" id="UP001363151"/>
    </source>
</evidence>
<keyword evidence="10" id="KW-0255">Endonuclease</keyword>
<sequence>MTRPDRELAGRTAAAATSRRARTVLAPPPPASPPPRRRRRAPARPARSRRRAAAGAAAKQMAAQPLEDTLTITPLGSGQEVGRSCHLIQFRGRTVLLDCGIHPGRSGLDALPFLDTVDLSEVDLMLVSHFHIDHAAGVPYITEKTNFQGRVFMTHPTKAVMRMLLSDYIRLLPQDDRGEGGLYDEEDLARCCDRVELVDFHQVVEHEGIRFWSYNAGHVLGAAMFMIEIGGVRLLYTGDYSLEEDRHLVPAEVPTLEPHVLIMESTYGTQKHESRDVREALFTSTIERIVQRGGRCLIPVFALGRAQELLLILDEYWKEREDLQRVPVFYASKMASRALRVYQTYINMMNMHVRDQMDISNPFKFDHVQNLASIDDLDDSGPVVVLAAPGMLQSGVSRQLFDRWASSERNGVVIAGYSVEGTLAKQILSEPDEVKTQDGRTQPRRCTVVSISFSAHVDYFQNFQFVESTMPNNIVLVHGEKNEMSRLKGKLVQETGKWPSESRPTVSSPENGQAVNMRFARDRRVACVGAREEDPFKHKRRADDADAAPEKRRVVKSGILVSKDLRCTLYADDELRESSPLSVTSLRQTLRLQLASDVGVFRALLAQTFADVEEAAAATGAEASLDVGGCVRVDVVQADAARELVLAWDASPLGDVVADAVVCVALHCQSSPAALLTTGPCCVPDASAADDPHGAKDAAAFLRAALVDHFGDERVADAPADDEPAEGEGRDRSASNLSARSDAKMAAVAAFAVTLDDLAATCTFRADGPNFRVDVASDDDPLRRRLRTLLERALDATQPISTKPRKGVVGEGGA</sequence>
<evidence type="ECO:0000256" key="2">
    <source>
        <dbReference type="ARBA" id="ARBA00022664"/>
    </source>
</evidence>
<evidence type="ECO:0000259" key="7">
    <source>
        <dbReference type="SMART" id="SM00849"/>
    </source>
</evidence>
<feature type="domain" description="Beta-Casp" evidence="8">
    <location>
        <begin position="306"/>
        <end position="427"/>
    </location>
</feature>
<dbReference type="Gene3D" id="3.40.50.10890">
    <property type="match status" value="1"/>
</dbReference>
<evidence type="ECO:0000256" key="4">
    <source>
        <dbReference type="ARBA" id="ARBA00022801"/>
    </source>
</evidence>
<reference evidence="10 11" key="1">
    <citation type="submission" date="2024-03" db="EMBL/GenBank/DDBJ databases">
        <title>Aureococcus anophagefferens CCMP1851 and Kratosvirus quantuckense: Draft genome of a second virus-susceptible host strain in the model system.</title>
        <authorList>
            <person name="Chase E."/>
            <person name="Truchon A.R."/>
            <person name="Schepens W."/>
            <person name="Wilhelm S.W."/>
        </authorList>
    </citation>
    <scope>NUCLEOTIDE SEQUENCE [LARGE SCALE GENOMIC DNA]</scope>
    <source>
        <strain evidence="10 11">CCMP1851</strain>
    </source>
</reference>